<evidence type="ECO:0000313" key="9">
    <source>
        <dbReference type="Proteomes" id="UP000663722"/>
    </source>
</evidence>
<dbReference type="Pfam" id="PF00580">
    <property type="entry name" value="UvrD-helicase"/>
    <property type="match status" value="1"/>
</dbReference>
<dbReference type="SUPFAM" id="SSF52540">
    <property type="entry name" value="P-loop containing nucleoside triphosphate hydrolases"/>
    <property type="match status" value="1"/>
</dbReference>
<dbReference type="GO" id="GO:0003677">
    <property type="term" value="F:DNA binding"/>
    <property type="evidence" value="ECO:0007669"/>
    <property type="project" value="InterPro"/>
</dbReference>
<evidence type="ECO:0000256" key="2">
    <source>
        <dbReference type="ARBA" id="ARBA00022801"/>
    </source>
</evidence>
<evidence type="ECO:0000256" key="4">
    <source>
        <dbReference type="ARBA" id="ARBA00022840"/>
    </source>
</evidence>
<dbReference type="PROSITE" id="PS51198">
    <property type="entry name" value="UVRD_HELICASE_ATP_BIND"/>
    <property type="match status" value="1"/>
</dbReference>
<dbReference type="PANTHER" id="PTHR11070:SF65">
    <property type="entry name" value="DNA 3'-5' HELICASE"/>
    <property type="match status" value="1"/>
</dbReference>
<keyword evidence="3 5" id="KW-0347">Helicase</keyword>
<protein>
    <submittedName>
        <fullName evidence="8">DNA helicase N-terminal domain-containing protein, UvrD/REP-like</fullName>
    </submittedName>
</protein>
<dbReference type="InterPro" id="IPR014016">
    <property type="entry name" value="UvrD-like_ATP-bd"/>
</dbReference>
<feature type="binding site" evidence="5">
    <location>
        <begin position="361"/>
        <end position="368"/>
    </location>
    <ligand>
        <name>ATP</name>
        <dbReference type="ChEBI" id="CHEBI:30616"/>
    </ligand>
</feature>
<dbReference type="PANTHER" id="PTHR11070">
    <property type="entry name" value="UVRD / RECB / PCRA DNA HELICASE FAMILY MEMBER"/>
    <property type="match status" value="1"/>
</dbReference>
<evidence type="ECO:0000259" key="7">
    <source>
        <dbReference type="PROSITE" id="PS51198"/>
    </source>
</evidence>
<name>A0A975BX58_9BACT</name>
<keyword evidence="1 5" id="KW-0547">Nucleotide-binding</keyword>
<dbReference type="InterPro" id="IPR000212">
    <property type="entry name" value="DNA_helicase_UvrD/REP"/>
</dbReference>
<keyword evidence="9" id="KW-1185">Reference proteome</keyword>
<dbReference type="GO" id="GO:0016787">
    <property type="term" value="F:hydrolase activity"/>
    <property type="evidence" value="ECO:0007669"/>
    <property type="project" value="UniProtKB-UniRule"/>
</dbReference>
<dbReference type="RefSeq" id="WP_207680383.1">
    <property type="nucleotide sequence ID" value="NZ_CP061800.1"/>
</dbReference>
<dbReference type="InterPro" id="IPR027417">
    <property type="entry name" value="P-loop_NTPase"/>
</dbReference>
<dbReference type="GO" id="GO:0003678">
    <property type="term" value="F:DNA helicase activity"/>
    <property type="evidence" value="ECO:0007669"/>
    <property type="project" value="InterPro"/>
</dbReference>
<dbReference type="KEGG" id="dmm:dnm_095400"/>
<evidence type="ECO:0000256" key="6">
    <source>
        <dbReference type="SAM" id="MobiDB-lite"/>
    </source>
</evidence>
<evidence type="ECO:0000313" key="8">
    <source>
        <dbReference type="EMBL" id="QTA93439.1"/>
    </source>
</evidence>
<organism evidence="8 9">
    <name type="scientific">Desulfonema magnum</name>
    <dbReference type="NCBI Taxonomy" id="45655"/>
    <lineage>
        <taxon>Bacteria</taxon>
        <taxon>Pseudomonadati</taxon>
        <taxon>Thermodesulfobacteriota</taxon>
        <taxon>Desulfobacteria</taxon>
        <taxon>Desulfobacterales</taxon>
        <taxon>Desulfococcaceae</taxon>
        <taxon>Desulfonema</taxon>
    </lineage>
</organism>
<evidence type="ECO:0000256" key="5">
    <source>
        <dbReference type="PROSITE-ProRule" id="PRU00560"/>
    </source>
</evidence>
<dbReference type="Gene3D" id="3.40.50.300">
    <property type="entry name" value="P-loop containing nucleotide triphosphate hydrolases"/>
    <property type="match status" value="1"/>
</dbReference>
<keyword evidence="2 5" id="KW-0378">Hydrolase</keyword>
<keyword evidence="4 5" id="KW-0067">ATP-binding</keyword>
<reference evidence="8" key="1">
    <citation type="journal article" date="2021" name="Microb. Physiol.">
        <title>Proteogenomic Insights into the Physiology of Marine, Sulfate-Reducing, Filamentous Desulfonema limicola and Desulfonema magnum.</title>
        <authorList>
            <person name="Schnaars V."/>
            <person name="Wohlbrand L."/>
            <person name="Scheve S."/>
            <person name="Hinrichs C."/>
            <person name="Reinhardt R."/>
            <person name="Rabus R."/>
        </authorList>
    </citation>
    <scope>NUCLEOTIDE SEQUENCE</scope>
    <source>
        <strain evidence="8">4be13</strain>
    </source>
</reference>
<dbReference type="GO" id="GO:0005524">
    <property type="term" value="F:ATP binding"/>
    <property type="evidence" value="ECO:0007669"/>
    <property type="project" value="UniProtKB-UniRule"/>
</dbReference>
<feature type="region of interest" description="Disordered" evidence="6">
    <location>
        <begin position="1564"/>
        <end position="1589"/>
    </location>
</feature>
<dbReference type="EMBL" id="CP061800">
    <property type="protein sequence ID" value="QTA93439.1"/>
    <property type="molecule type" value="Genomic_DNA"/>
</dbReference>
<evidence type="ECO:0000256" key="3">
    <source>
        <dbReference type="ARBA" id="ARBA00022806"/>
    </source>
</evidence>
<sequence length="1812" mass="210210">MSTSNLSGKKNGNGTSTSIRKCNNEKLQNHYVYVSDEFNKDIETTDISEAFVTGFINELQKSEAPFLLGDCIKNSNLFKKTRDRTYRFLFQKESLIIEKEEITFVCLRRILRGRSKDEAEYKKIIHDPSEFIAGFKNEEAALKSSYHKWDKERRSLKEKEEREKVAEDEVKLAEISQWIDNFKINFHFDVYETYEWKQSIFEKLDTYGPDFLTLLERIIVKKESEGISFDTIPHPDRPYIFKASMGGICILYEKLSIQGETKYLLHNAFEKCGEQSDAIDRAIATIMDDPRFYFTVIDGNYDKKEVSRCAERAYPSMIIDVEDREIWFDIQKSIDDNANLSLLPDQVELLEQIRFPVFINGQAGSGKSTMLYYLFAQLCYKKIIEPDNDNTPRNEIVFITENQHLLKNSMKEIAMLLRKNPQYSLDINEMFGQSIDPETPESLKKEIIQDALEKRIANYFSSFIGFLRKALDLSEGEYHLNQYINFYRFREAYLYSRILDEHGKWTTIGIHHISDQMRKKYSPEVAWYIIRTFIKGYRLSTELMENDFHEIVRDDRGNLDEDTYRYVYKEIYEQFYKKLTDKGYWDNIDLINEIERQKKANEKDKDIDRQDRFQSNFSIILCDEAQDFTKVELQILTRFSEFSNFNDLSTRSSFPVIFAGDPFQTVNPTGFSWTRLRSMFTEDIVRKFKLPINIEERFIELKMNYRSTHTIVKLANMIQYFRRVFLFEKDIKFPQVARQYANDQVVKPALLEMKGSLTEYRNSKLGLSIFIAPCEPGGEDTFIAEDGLEPEDFIIKSAAFLKGLEHDTVVVYKYGEHFINEILDNIKVTQLLNRNNIAQKSILNGGAFEHFFDIFQNEDFNDDNITFKVAYFFNKLYVAVTRARQELIVMDTPKGINGFWKPFLTGIEAYLNGEPVLPETCQDDEKSRDWRYQILGKETVLDTFESNPDYKQNISKSQQARIALKEAEHYFRKATEEGAVGSAAIERLNIAIQYYKRSGLSQEHEEEHINLCKAHIARIDGRWADAGTYFEQAEDRTAAVQCYWNGGCWPELINASKDEHMLFVGEFMLRSRFDVKVLTEKSQQLADLFTENEIIWLHEFEEKLIGRISNLLKKKTLQVSTDSDQLEELADAMLRLKLPGYRCSKNIAEIYFSLKMFDKALALWDPEKEKQNIQFLYATAVESQEIEKKFAHYFTLYDLMKKNKPGEKPITIDHIQCEIAQLYERHPSIPFSPKHCAILSEILMQVPGKTTQSNRIETILTLLFRNFENTPAEYTDQVVRLIRAQKDAQFIVTLLKYLHDHAKLNPQFVQILEVEFYSAILYTKYVRKVLRKILKAIRKKPYQQYVINEIFSSDNAGIVRTILEILIKIMVHATDIKPERLKSKDSKSIPLDHLILSFAKYYVNNFKNPTGSGDIMLKYEELANAVERTNRQYSEIARFYDTDIDISDSNSHISEETRSFLRHRWLKIKQKQHQMDVSSSSGMADESKTLKTFSKAIADWEMGQVTMDIIEKDSKRFPEYPNLYGIALQDKFLIQTHDTVTANGTVDPLTASEPEPRAEDIDLAETTHEPEREDKQTPIVDDTKALETPEKLETTEALEAPEDAEAAISVSNTFDTPPSSDVKLSIKNENQEKDEENQTGPAVSTEIIQKKSHPNYEQLYIDEKQQNTHLLKKIETLESDMAQSRSIIRELEHKLEVVCGSKSNDMTKTGSLSPSGSGEVLLDTLNRARDIISEINKRVATLQQLHDLPEAKSAVGPVESAIDELVDKLISDSISPAIDKVLTSHLSGLNKALHLNIDWEKPFKSASIHIAK</sequence>
<dbReference type="Proteomes" id="UP000663722">
    <property type="component" value="Chromosome"/>
</dbReference>
<feature type="domain" description="UvrD-like helicase ATP-binding" evidence="7">
    <location>
        <begin position="340"/>
        <end position="708"/>
    </location>
</feature>
<gene>
    <name evidence="8" type="ORF">dnm_095400</name>
</gene>
<proteinExistence type="predicted"/>
<accession>A0A975BX58</accession>
<evidence type="ECO:0000256" key="1">
    <source>
        <dbReference type="ARBA" id="ARBA00022741"/>
    </source>
</evidence>
<feature type="region of interest" description="Disordered" evidence="6">
    <location>
        <begin position="1"/>
        <end position="20"/>
    </location>
</feature>